<keyword evidence="4" id="KW-1185">Reference proteome</keyword>
<reference evidence="3 4" key="1">
    <citation type="journal article" date="2018" name="IMA Fungus">
        <title>IMA Genome-F 9: Draft genome sequence of Annulohypoxylon stygium, Aspergillus mulundensis, Berkeleyomyces basicola (syn. Thielaviopsis basicola), Ceratocystis smalleyi, two Cercospora beticola strains, Coleophoma cylindrospora, Fusarium fracticaudum, Phialophora cf. hyalina, and Morchella septimelata.</title>
        <authorList>
            <person name="Wingfield B.D."/>
            <person name="Bills G.F."/>
            <person name="Dong Y."/>
            <person name="Huang W."/>
            <person name="Nel W.J."/>
            <person name="Swalarsk-Parry B.S."/>
            <person name="Vaghefi N."/>
            <person name="Wilken P.M."/>
            <person name="An Z."/>
            <person name="de Beer Z.W."/>
            <person name="De Vos L."/>
            <person name="Chen L."/>
            <person name="Duong T.A."/>
            <person name="Gao Y."/>
            <person name="Hammerbacher A."/>
            <person name="Kikkert J.R."/>
            <person name="Li Y."/>
            <person name="Li H."/>
            <person name="Li K."/>
            <person name="Li Q."/>
            <person name="Liu X."/>
            <person name="Ma X."/>
            <person name="Naidoo K."/>
            <person name="Pethybridge S.J."/>
            <person name="Sun J."/>
            <person name="Steenkamp E.T."/>
            <person name="van der Nest M.A."/>
            <person name="van Wyk S."/>
            <person name="Wingfield M.J."/>
            <person name="Xiong C."/>
            <person name="Yue Q."/>
            <person name="Zhang X."/>
        </authorList>
    </citation>
    <scope>NUCLEOTIDE SEQUENCE [LARGE SCALE GENOMIC DNA]</scope>
    <source>
        <strain evidence="3 4">BP5796</strain>
    </source>
</reference>
<dbReference type="PANTHER" id="PTHR48081:SF8">
    <property type="entry name" value="ALPHA_BETA HYDROLASE FOLD-3 DOMAIN-CONTAINING PROTEIN-RELATED"/>
    <property type="match status" value="1"/>
</dbReference>
<dbReference type="Gene3D" id="3.40.50.1820">
    <property type="entry name" value="alpha/beta hydrolase"/>
    <property type="match status" value="1"/>
</dbReference>
<evidence type="ECO:0000256" key="1">
    <source>
        <dbReference type="ARBA" id="ARBA00022801"/>
    </source>
</evidence>
<gene>
    <name evidence="3" type="ORF">BP5796_11483</name>
</gene>
<dbReference type="Pfam" id="PF07859">
    <property type="entry name" value="Abhydrolase_3"/>
    <property type="match status" value="1"/>
</dbReference>
<dbReference type="SUPFAM" id="SSF53474">
    <property type="entry name" value="alpha/beta-Hydrolases"/>
    <property type="match status" value="1"/>
</dbReference>
<feature type="domain" description="Alpha/beta hydrolase fold-3" evidence="2">
    <location>
        <begin position="87"/>
        <end position="281"/>
    </location>
</feature>
<sequence length="282" mass="30983">MTEAAAADGFAEPWLAFEKDMGERFTLHAPLEKMFEQYVGFGTTLMAKSTFPTPDESVKTEDRVISDGLKVRVYTPPDYAGDKPVCLFLHGGGWAMGDLDAEDIHMRLVSKAAGIVIVAINYRLAPMHKFPAQLDDGMTAYHWALSNTSTLKTTPKKCLTFGTSAGANLALALALRIIDEGFEDTLEGVVAVMPVTIHPDAVPAKFKSRYTSYDEHDQHTINSKSAMGAFADAYGAAPEDPYYSPLLHEKLDKLKRVYMAAAEMDTLRDDARLFKFSLDEAG</sequence>
<dbReference type="PANTHER" id="PTHR48081">
    <property type="entry name" value="AB HYDROLASE SUPERFAMILY PROTEIN C4A8.06C"/>
    <property type="match status" value="1"/>
</dbReference>
<name>A0A3D8QIQ8_9HELO</name>
<dbReference type="InterPro" id="IPR050300">
    <property type="entry name" value="GDXG_lipolytic_enzyme"/>
</dbReference>
<organism evidence="3 4">
    <name type="scientific">Coleophoma crateriformis</name>
    <dbReference type="NCBI Taxonomy" id="565419"/>
    <lineage>
        <taxon>Eukaryota</taxon>
        <taxon>Fungi</taxon>
        <taxon>Dikarya</taxon>
        <taxon>Ascomycota</taxon>
        <taxon>Pezizomycotina</taxon>
        <taxon>Leotiomycetes</taxon>
        <taxon>Helotiales</taxon>
        <taxon>Dermateaceae</taxon>
        <taxon>Coleophoma</taxon>
    </lineage>
</organism>
<evidence type="ECO:0000259" key="2">
    <source>
        <dbReference type="Pfam" id="PF07859"/>
    </source>
</evidence>
<proteinExistence type="predicted"/>
<dbReference type="AlphaFoldDB" id="A0A3D8QIQ8"/>
<accession>A0A3D8QIQ8</accession>
<keyword evidence="1" id="KW-0378">Hydrolase</keyword>
<dbReference type="GO" id="GO:0016787">
    <property type="term" value="F:hydrolase activity"/>
    <property type="evidence" value="ECO:0007669"/>
    <property type="project" value="UniProtKB-KW"/>
</dbReference>
<evidence type="ECO:0000313" key="4">
    <source>
        <dbReference type="Proteomes" id="UP000256328"/>
    </source>
</evidence>
<evidence type="ECO:0000313" key="3">
    <source>
        <dbReference type="EMBL" id="RDW61591.1"/>
    </source>
</evidence>
<dbReference type="EMBL" id="PDLN01000018">
    <property type="protein sequence ID" value="RDW61591.1"/>
    <property type="molecule type" value="Genomic_DNA"/>
</dbReference>
<dbReference type="InterPro" id="IPR029058">
    <property type="entry name" value="AB_hydrolase_fold"/>
</dbReference>
<dbReference type="Proteomes" id="UP000256328">
    <property type="component" value="Unassembled WGS sequence"/>
</dbReference>
<protein>
    <recommendedName>
        <fullName evidence="2">Alpha/beta hydrolase fold-3 domain-containing protein</fullName>
    </recommendedName>
</protein>
<dbReference type="InterPro" id="IPR013094">
    <property type="entry name" value="AB_hydrolase_3"/>
</dbReference>
<dbReference type="OrthoDB" id="408631at2759"/>
<comment type="caution">
    <text evidence="3">The sequence shown here is derived from an EMBL/GenBank/DDBJ whole genome shotgun (WGS) entry which is preliminary data.</text>
</comment>